<dbReference type="InterPro" id="IPR004839">
    <property type="entry name" value="Aminotransferase_I/II_large"/>
</dbReference>
<dbReference type="Gene3D" id="1.10.10.10">
    <property type="entry name" value="Winged helix-like DNA-binding domain superfamily/Winged helix DNA-binding domain"/>
    <property type="match status" value="1"/>
</dbReference>
<evidence type="ECO:0000256" key="5">
    <source>
        <dbReference type="ARBA" id="ARBA00023163"/>
    </source>
</evidence>
<evidence type="ECO:0000256" key="2">
    <source>
        <dbReference type="ARBA" id="ARBA00022898"/>
    </source>
</evidence>
<evidence type="ECO:0000313" key="7">
    <source>
        <dbReference type="EMBL" id="MFC7295812.1"/>
    </source>
</evidence>
<keyword evidence="3" id="KW-0805">Transcription regulation</keyword>
<dbReference type="InterPro" id="IPR000524">
    <property type="entry name" value="Tscrpt_reg_HTH_GntR"/>
</dbReference>
<dbReference type="Pfam" id="PF00392">
    <property type="entry name" value="GntR"/>
    <property type="match status" value="1"/>
</dbReference>
<dbReference type="SUPFAM" id="SSF46785">
    <property type="entry name" value="Winged helix' DNA-binding domain"/>
    <property type="match status" value="1"/>
</dbReference>
<dbReference type="SUPFAM" id="SSF53383">
    <property type="entry name" value="PLP-dependent transferases"/>
    <property type="match status" value="1"/>
</dbReference>
<dbReference type="CDD" id="cd07377">
    <property type="entry name" value="WHTH_GntR"/>
    <property type="match status" value="1"/>
</dbReference>
<dbReference type="RefSeq" id="WP_318276873.1">
    <property type="nucleotide sequence ID" value="NZ_JBHTBD010000005.1"/>
</dbReference>
<evidence type="ECO:0000313" key="8">
    <source>
        <dbReference type="Proteomes" id="UP001596506"/>
    </source>
</evidence>
<dbReference type="PANTHER" id="PTHR46577:SF2">
    <property type="entry name" value="TRANSCRIPTIONAL REGULATORY PROTEIN"/>
    <property type="match status" value="1"/>
</dbReference>
<comment type="caution">
    <text evidence="7">The sequence shown here is derived from an EMBL/GenBank/DDBJ whole genome shotgun (WGS) entry which is preliminary data.</text>
</comment>
<sequence length="477" mass="53036">MYHGLYQPNSWYTFEVDINVSISRAQQIANSLIEQIESGRLLPGARLPSIRVAAEGHGVSKNTVTDAYDRLVATGYIHPRRGSGFYVQSASPAPSISRSEHVIEAVDVVSLLREQLNQHYEVRAGDGRLPATWMESSEIGRYLKRTSSATDYSDDFEYGRPQGLEVIREDVARALNERSISTSPDQVLMTFGANHALDLIVRHFVQAGDAVLVETPGYYPMFSKLKLQKAKVVGVNRQSDGPDLDMLEEKIRSHRPKLFFVQPMAHNPTGTSMSLQKMHRLLTLAEKYDLVIIEDDPFADILPKATPHLASLDALNRVIYVGTFSKTLSASLRCGYVAASPELIASLTDIKMLTVVSSSGITERLVHEMIVRGRYRRHLKRLRDRVANASMDAVSALHGIGLDRVESPTGGYYIWCPLPEGVDSMNLTVQAARQGIFLAPSRLFELTSNVGNEALRVNIAHANNHKFLSFMKEALVF</sequence>
<dbReference type="Gene3D" id="3.40.640.10">
    <property type="entry name" value="Type I PLP-dependent aspartate aminotransferase-like (Major domain)"/>
    <property type="match status" value="1"/>
</dbReference>
<evidence type="ECO:0000256" key="4">
    <source>
        <dbReference type="ARBA" id="ARBA00023125"/>
    </source>
</evidence>
<keyword evidence="2" id="KW-0663">Pyridoxal phosphate</keyword>
<dbReference type="SMART" id="SM00345">
    <property type="entry name" value="HTH_GNTR"/>
    <property type="match status" value="1"/>
</dbReference>
<protein>
    <submittedName>
        <fullName evidence="7">PLP-dependent aminotransferase family protein</fullName>
    </submittedName>
</protein>
<dbReference type="InterPro" id="IPR036390">
    <property type="entry name" value="WH_DNA-bd_sf"/>
</dbReference>
<keyword evidence="8" id="KW-1185">Reference proteome</keyword>
<dbReference type="Pfam" id="PF00155">
    <property type="entry name" value="Aminotran_1_2"/>
    <property type="match status" value="1"/>
</dbReference>
<dbReference type="InterPro" id="IPR051446">
    <property type="entry name" value="HTH_trans_reg/aminotransferase"/>
</dbReference>
<reference evidence="8" key="1">
    <citation type="journal article" date="2019" name="Int. J. Syst. Evol. Microbiol.">
        <title>The Global Catalogue of Microorganisms (GCM) 10K type strain sequencing project: providing services to taxonomists for standard genome sequencing and annotation.</title>
        <authorList>
            <consortium name="The Broad Institute Genomics Platform"/>
            <consortium name="The Broad Institute Genome Sequencing Center for Infectious Disease"/>
            <person name="Wu L."/>
            <person name="Ma J."/>
        </authorList>
    </citation>
    <scope>NUCLEOTIDE SEQUENCE [LARGE SCALE GENOMIC DNA]</scope>
    <source>
        <strain evidence="8">CCUG 60559</strain>
    </source>
</reference>
<dbReference type="InterPro" id="IPR015421">
    <property type="entry name" value="PyrdxlP-dep_Trfase_major"/>
</dbReference>
<evidence type="ECO:0000256" key="3">
    <source>
        <dbReference type="ARBA" id="ARBA00023015"/>
    </source>
</evidence>
<dbReference type="Proteomes" id="UP001596506">
    <property type="component" value="Unassembled WGS sequence"/>
</dbReference>
<dbReference type="GO" id="GO:0008483">
    <property type="term" value="F:transaminase activity"/>
    <property type="evidence" value="ECO:0007669"/>
    <property type="project" value="UniProtKB-KW"/>
</dbReference>
<name>A0ABW2IXU1_9GAMM</name>
<organism evidence="7 8">
    <name type="scientific">Marinobacter aromaticivorans</name>
    <dbReference type="NCBI Taxonomy" id="1494078"/>
    <lineage>
        <taxon>Bacteria</taxon>
        <taxon>Pseudomonadati</taxon>
        <taxon>Pseudomonadota</taxon>
        <taxon>Gammaproteobacteria</taxon>
        <taxon>Pseudomonadales</taxon>
        <taxon>Marinobacteraceae</taxon>
        <taxon>Marinobacter</taxon>
    </lineage>
</organism>
<evidence type="ECO:0000259" key="6">
    <source>
        <dbReference type="PROSITE" id="PS50949"/>
    </source>
</evidence>
<feature type="domain" description="HTH gntR-type" evidence="6">
    <location>
        <begin position="22"/>
        <end position="90"/>
    </location>
</feature>
<dbReference type="InterPro" id="IPR015424">
    <property type="entry name" value="PyrdxlP-dep_Trfase"/>
</dbReference>
<dbReference type="InterPro" id="IPR036388">
    <property type="entry name" value="WH-like_DNA-bd_sf"/>
</dbReference>
<dbReference type="PROSITE" id="PS50949">
    <property type="entry name" value="HTH_GNTR"/>
    <property type="match status" value="1"/>
</dbReference>
<accession>A0ABW2IXU1</accession>
<comment type="similarity">
    <text evidence="1">In the C-terminal section; belongs to the class-I pyridoxal-phosphate-dependent aminotransferase family.</text>
</comment>
<proteinExistence type="inferred from homology"/>
<dbReference type="EMBL" id="JBHTBD010000005">
    <property type="protein sequence ID" value="MFC7295812.1"/>
    <property type="molecule type" value="Genomic_DNA"/>
</dbReference>
<keyword evidence="7" id="KW-0808">Transferase</keyword>
<keyword evidence="5" id="KW-0804">Transcription</keyword>
<evidence type="ECO:0000256" key="1">
    <source>
        <dbReference type="ARBA" id="ARBA00005384"/>
    </source>
</evidence>
<dbReference type="CDD" id="cd00609">
    <property type="entry name" value="AAT_like"/>
    <property type="match status" value="1"/>
</dbReference>
<dbReference type="PANTHER" id="PTHR46577">
    <property type="entry name" value="HTH-TYPE TRANSCRIPTIONAL REGULATORY PROTEIN GABR"/>
    <property type="match status" value="1"/>
</dbReference>
<keyword evidence="7" id="KW-0032">Aminotransferase</keyword>
<gene>
    <name evidence="7" type="ORF">ACFQQA_13880</name>
</gene>
<keyword evidence="4" id="KW-0238">DNA-binding</keyword>